<dbReference type="AlphaFoldDB" id="A0AAN4YDF0"/>
<dbReference type="InterPro" id="IPR036188">
    <property type="entry name" value="FAD/NAD-bd_sf"/>
</dbReference>
<dbReference type="Pfam" id="PF01266">
    <property type="entry name" value="DAO"/>
    <property type="match status" value="2"/>
</dbReference>
<dbReference type="Proteomes" id="UP001165205">
    <property type="component" value="Unassembled WGS sequence"/>
</dbReference>
<gene>
    <name evidence="2" type="ORF">Aory04_000071100</name>
</gene>
<protein>
    <submittedName>
        <fullName evidence="2">Unnamed protein product</fullName>
    </submittedName>
</protein>
<accession>A0AAN4YDF0</accession>
<proteinExistence type="predicted"/>
<feature type="domain" description="FAD dependent oxidoreductase" evidence="1">
    <location>
        <begin position="42"/>
        <end position="89"/>
    </location>
</feature>
<evidence type="ECO:0000313" key="2">
    <source>
        <dbReference type="EMBL" id="GMG23211.1"/>
    </source>
</evidence>
<dbReference type="Gene3D" id="3.50.50.60">
    <property type="entry name" value="FAD/NAD(P)-binding domain"/>
    <property type="match status" value="2"/>
</dbReference>
<evidence type="ECO:0000259" key="1">
    <source>
        <dbReference type="Pfam" id="PF01266"/>
    </source>
</evidence>
<organism evidence="2 3">
    <name type="scientific">Aspergillus oryzae</name>
    <name type="common">Yellow koji mold</name>
    <dbReference type="NCBI Taxonomy" id="5062"/>
    <lineage>
        <taxon>Eukaryota</taxon>
        <taxon>Fungi</taxon>
        <taxon>Dikarya</taxon>
        <taxon>Ascomycota</taxon>
        <taxon>Pezizomycotina</taxon>
        <taxon>Eurotiomycetes</taxon>
        <taxon>Eurotiomycetidae</taxon>
        <taxon>Eurotiales</taxon>
        <taxon>Aspergillaceae</taxon>
        <taxon>Aspergillus</taxon>
        <taxon>Aspergillus subgen. Circumdati</taxon>
    </lineage>
</organism>
<dbReference type="InterPro" id="IPR006076">
    <property type="entry name" value="FAD-dep_OxRdtase"/>
</dbReference>
<dbReference type="PANTHER" id="PTHR13847">
    <property type="entry name" value="SARCOSINE DEHYDROGENASE-RELATED"/>
    <property type="match status" value="1"/>
</dbReference>
<name>A0AAN4YDF0_ASPOZ</name>
<evidence type="ECO:0000313" key="3">
    <source>
        <dbReference type="Proteomes" id="UP001165205"/>
    </source>
</evidence>
<dbReference type="EMBL" id="BSYA01000004">
    <property type="protein sequence ID" value="GMG23211.1"/>
    <property type="molecule type" value="Genomic_DNA"/>
</dbReference>
<dbReference type="Gene3D" id="3.30.9.10">
    <property type="entry name" value="D-Amino Acid Oxidase, subunit A, domain 2"/>
    <property type="match status" value="1"/>
</dbReference>
<reference evidence="2" key="1">
    <citation type="submission" date="2023-04" db="EMBL/GenBank/DDBJ databases">
        <title>Aspergillus oryzae NBRC 4228.</title>
        <authorList>
            <person name="Ichikawa N."/>
            <person name="Sato H."/>
            <person name="Tonouchi N."/>
        </authorList>
    </citation>
    <scope>NUCLEOTIDE SEQUENCE</scope>
    <source>
        <strain evidence="2">NBRC 4228</strain>
    </source>
</reference>
<comment type="caution">
    <text evidence="2">The sequence shown here is derived from an EMBL/GenBank/DDBJ whole genome shotgun (WGS) entry which is preliminary data.</text>
</comment>
<dbReference type="PANTHER" id="PTHR13847:SF279">
    <property type="entry name" value="FAD DEPENDENT OXIDOREDUCTASE DOMAIN-CONTAINING PROTEIN-RELATED"/>
    <property type="match status" value="1"/>
</dbReference>
<dbReference type="GO" id="GO:0005737">
    <property type="term" value="C:cytoplasm"/>
    <property type="evidence" value="ECO:0007669"/>
    <property type="project" value="TreeGrafter"/>
</dbReference>
<sequence>MGTHQPLPSFLPVDNPTQPFWRTEPHPLDELRSTEALPGQSDIVIIGAGYSGVSIAYHLLKHLDGHNKPHPAITILEARQICSGATGRNDTNSTQVSGIKGAKACLSYTSGTLWPYKLILGLLSKVADSPAVNVQAFTPVTSVVSDSSGHIIHTPRGSVRTSKVVYASNAYTSGLLPEYSASIVPCRGICCHIGIPEGKTAPFLPYSYGIGTKTGESGGSYLISRPDGSIIVGGAQCTFIDRKDQWYAVIDDSTLIEPTKDYYNDFMQRTFKGWEDSGAYVKEIWTGSECFQAGGYPLG</sequence>
<feature type="domain" description="FAD dependent oxidoreductase" evidence="1">
    <location>
        <begin position="103"/>
        <end position="290"/>
    </location>
</feature>
<dbReference type="SUPFAM" id="SSF51905">
    <property type="entry name" value="FAD/NAD(P)-binding domain"/>
    <property type="match status" value="1"/>
</dbReference>